<evidence type="ECO:0000313" key="6">
    <source>
        <dbReference type="Ensembl" id="ENSMMOP00000015421.1"/>
    </source>
</evidence>
<evidence type="ECO:0000256" key="3">
    <source>
        <dbReference type="ARBA" id="ARBA00023157"/>
    </source>
</evidence>
<accession>A0A3Q3WE68</accession>
<dbReference type="Ensembl" id="ENSMMOT00000015674.1">
    <property type="protein sequence ID" value="ENSMMOP00000015421.1"/>
    <property type="gene ID" value="ENSMMOG00000011763.1"/>
</dbReference>
<keyword evidence="4" id="KW-0325">Glycoprotein</keyword>
<name>A0A3Q3WE68_MOLML</name>
<protein>
    <recommendedName>
        <fullName evidence="5">EGF-like domain-containing protein</fullName>
    </recommendedName>
</protein>
<dbReference type="Gene3D" id="2.10.25.10">
    <property type="entry name" value="Laminin"/>
    <property type="match status" value="1"/>
</dbReference>
<evidence type="ECO:0000256" key="2">
    <source>
        <dbReference type="ARBA" id="ARBA00022536"/>
    </source>
</evidence>
<dbReference type="InterPro" id="IPR000742">
    <property type="entry name" value="EGF"/>
</dbReference>
<keyword evidence="2" id="KW-0245">EGF-like domain</keyword>
<evidence type="ECO:0000256" key="4">
    <source>
        <dbReference type="ARBA" id="ARBA00023180"/>
    </source>
</evidence>
<feature type="domain" description="EGF-like" evidence="5">
    <location>
        <begin position="60"/>
        <end position="71"/>
    </location>
</feature>
<organism evidence="6 7">
    <name type="scientific">Mola mola</name>
    <name type="common">Ocean sunfish</name>
    <name type="synonym">Tetraodon mola</name>
    <dbReference type="NCBI Taxonomy" id="94237"/>
    <lineage>
        <taxon>Eukaryota</taxon>
        <taxon>Metazoa</taxon>
        <taxon>Chordata</taxon>
        <taxon>Craniata</taxon>
        <taxon>Vertebrata</taxon>
        <taxon>Euteleostomi</taxon>
        <taxon>Actinopterygii</taxon>
        <taxon>Neopterygii</taxon>
        <taxon>Teleostei</taxon>
        <taxon>Neoteleostei</taxon>
        <taxon>Acanthomorphata</taxon>
        <taxon>Eupercaria</taxon>
        <taxon>Tetraodontiformes</taxon>
        <taxon>Molidae</taxon>
        <taxon>Mola</taxon>
    </lineage>
</organism>
<keyword evidence="3" id="KW-1015">Disulfide bond</keyword>
<evidence type="ECO:0000256" key="1">
    <source>
        <dbReference type="ARBA" id="ARBA00007384"/>
    </source>
</evidence>
<proteinExistence type="inferred from homology"/>
<dbReference type="PROSITE" id="PS00022">
    <property type="entry name" value="EGF_1"/>
    <property type="match status" value="1"/>
</dbReference>
<dbReference type="GO" id="GO:0007165">
    <property type="term" value="P:signal transduction"/>
    <property type="evidence" value="ECO:0007669"/>
    <property type="project" value="UniProtKB-ARBA"/>
</dbReference>
<comment type="similarity">
    <text evidence="1">Belongs to the EGF-CFC (Cripto-1/FRL1/Cryptic) family.</text>
</comment>
<reference evidence="6" key="2">
    <citation type="submission" date="2025-09" db="UniProtKB">
        <authorList>
            <consortium name="Ensembl"/>
        </authorList>
    </citation>
    <scope>IDENTIFICATION</scope>
</reference>
<dbReference type="Pfam" id="PF09443">
    <property type="entry name" value="CFC"/>
    <property type="match status" value="1"/>
</dbReference>
<dbReference type="InterPro" id="IPR019011">
    <property type="entry name" value="Cryptic/Cripto_CFC-dom"/>
</dbReference>
<dbReference type="SUPFAM" id="SSF57196">
    <property type="entry name" value="EGF/Laminin"/>
    <property type="match status" value="1"/>
</dbReference>
<reference evidence="6" key="1">
    <citation type="submission" date="2025-08" db="UniProtKB">
        <authorList>
            <consortium name="Ensembl"/>
        </authorList>
    </citation>
    <scope>IDENTIFICATION</scope>
</reference>
<keyword evidence="7" id="KW-1185">Reference proteome</keyword>
<evidence type="ECO:0000259" key="5">
    <source>
        <dbReference type="PROSITE" id="PS00022"/>
    </source>
</evidence>
<dbReference type="AlphaFoldDB" id="A0A3Q3WE68"/>
<dbReference type="Proteomes" id="UP000261620">
    <property type="component" value="Unplaced"/>
</dbReference>
<sequence>PFIFSTWMSLLVSCALFERKKNRFRQVCLICVWCIFFLVGSEQSRSCCKNGGTCILGSFCACPPFFSGRSCQYDQRNRSCGMITHGEWVQKGCSYCRCGYGILHCFPSVFHKDCAVCPPIYTTLMKSLLCGLTIRYELYIFCLSKVFFSHSGGA</sequence>
<evidence type="ECO:0000313" key="7">
    <source>
        <dbReference type="Proteomes" id="UP000261620"/>
    </source>
</evidence>